<dbReference type="AlphaFoldDB" id="A0A1I7YZ54"/>
<accession>A0A1I7YZ54</accession>
<proteinExistence type="predicted"/>
<dbReference type="Proteomes" id="UP000095287">
    <property type="component" value="Unplaced"/>
</dbReference>
<organism evidence="1 2">
    <name type="scientific">Steinernema glaseri</name>
    <dbReference type="NCBI Taxonomy" id="37863"/>
    <lineage>
        <taxon>Eukaryota</taxon>
        <taxon>Metazoa</taxon>
        <taxon>Ecdysozoa</taxon>
        <taxon>Nematoda</taxon>
        <taxon>Chromadorea</taxon>
        <taxon>Rhabditida</taxon>
        <taxon>Tylenchina</taxon>
        <taxon>Panagrolaimomorpha</taxon>
        <taxon>Strongyloidoidea</taxon>
        <taxon>Steinernematidae</taxon>
        <taxon>Steinernema</taxon>
    </lineage>
</organism>
<name>A0A1I7YZ54_9BILA</name>
<protein>
    <submittedName>
        <fullName evidence="2">Glyco_hydro_2_C domain-containing protein</fullName>
    </submittedName>
</protein>
<keyword evidence="1" id="KW-1185">Reference proteome</keyword>
<dbReference type="WBParaSite" id="L893_g21159.t1">
    <property type="protein sequence ID" value="L893_g21159.t1"/>
    <property type="gene ID" value="L893_g21159"/>
</dbReference>
<sequence length="76" mass="9214">MLCVRWDFQGVIYWEVLDSRAALFYSLLPIMNNWKKTHSKFHDLELFLSDHYAFQPMDNEIDGQQFNSDEEVKIWL</sequence>
<evidence type="ECO:0000313" key="1">
    <source>
        <dbReference type="Proteomes" id="UP000095287"/>
    </source>
</evidence>
<evidence type="ECO:0000313" key="2">
    <source>
        <dbReference type="WBParaSite" id="L893_g21159.t1"/>
    </source>
</evidence>
<reference evidence="2" key="1">
    <citation type="submission" date="2016-11" db="UniProtKB">
        <authorList>
            <consortium name="WormBaseParasite"/>
        </authorList>
    </citation>
    <scope>IDENTIFICATION</scope>
</reference>